<proteinExistence type="predicted"/>
<gene>
    <name evidence="1" type="ORF">CDD80_1257</name>
</gene>
<dbReference type="AlphaFoldDB" id="A0A2C5ZL11"/>
<accession>A0A2C5ZL11</accession>
<dbReference type="EMBL" id="NJES01000015">
    <property type="protein sequence ID" value="PHH80490.1"/>
    <property type="molecule type" value="Genomic_DNA"/>
</dbReference>
<dbReference type="Proteomes" id="UP000226431">
    <property type="component" value="Unassembled WGS sequence"/>
</dbReference>
<dbReference type="OrthoDB" id="4908214at2759"/>
<evidence type="ECO:0000313" key="2">
    <source>
        <dbReference type="Proteomes" id="UP000226431"/>
    </source>
</evidence>
<name>A0A2C5ZL11_9HYPO</name>
<evidence type="ECO:0000313" key="1">
    <source>
        <dbReference type="EMBL" id="PHH80490.1"/>
    </source>
</evidence>
<reference evidence="1 2" key="1">
    <citation type="submission" date="2017-06" db="EMBL/GenBank/DDBJ databases">
        <title>Ant-infecting Ophiocordyceps genomes reveal a high diversity of potential behavioral manipulation genes and a possible major role for enterotoxins.</title>
        <authorList>
            <person name="De Bekker C."/>
            <person name="Evans H.C."/>
            <person name="Brachmann A."/>
            <person name="Hughes D.P."/>
        </authorList>
    </citation>
    <scope>NUCLEOTIDE SEQUENCE [LARGE SCALE GENOMIC DNA]</scope>
    <source>
        <strain evidence="1 2">Map16</strain>
    </source>
</reference>
<sequence>MTSNASRQDPLEHDQSNVDWGFYLLALLPDELREKDLWRQERDEIRRNINLETGDKRKLNRLNDLVSWLWDQRQARSILCWPKEDPMRFVTSLPSYIDGIANLFASDASMEAAHGAWNAVPWKIEDMDLSRPHCLEPSLKFLHDVAAVLTKVTLTTYWTHGRARILTQREFLVKHQDPFVKAVAASIRTSYRCSDGDRCRKHLLFGSAYLPTSNDDMLRKIRKAIGAGLPVCLKRGRVAMDNKHVYIDTGMP</sequence>
<keyword evidence="2" id="KW-1185">Reference proteome</keyword>
<organism evidence="1 2">
    <name type="scientific">Ophiocordyceps camponoti-rufipedis</name>
    <dbReference type="NCBI Taxonomy" id="2004952"/>
    <lineage>
        <taxon>Eukaryota</taxon>
        <taxon>Fungi</taxon>
        <taxon>Dikarya</taxon>
        <taxon>Ascomycota</taxon>
        <taxon>Pezizomycotina</taxon>
        <taxon>Sordariomycetes</taxon>
        <taxon>Hypocreomycetidae</taxon>
        <taxon>Hypocreales</taxon>
        <taxon>Ophiocordycipitaceae</taxon>
        <taxon>Ophiocordyceps</taxon>
    </lineage>
</organism>
<comment type="caution">
    <text evidence="1">The sequence shown here is derived from an EMBL/GenBank/DDBJ whole genome shotgun (WGS) entry which is preliminary data.</text>
</comment>
<protein>
    <submittedName>
        <fullName evidence="1">Uncharacterized protein</fullName>
    </submittedName>
</protein>